<dbReference type="Pfam" id="PF00651">
    <property type="entry name" value="BTB"/>
    <property type="match status" value="1"/>
</dbReference>
<gene>
    <name evidence="3" type="ORF">M0812_08915</name>
    <name evidence="2" type="ORF">M0812_20378</name>
</gene>
<dbReference type="PROSITE" id="PS50097">
    <property type="entry name" value="BTB"/>
    <property type="match status" value="1"/>
</dbReference>
<accession>A0AAV7ZXK6</accession>
<dbReference type="EMBL" id="JANTQA010000022">
    <property type="protein sequence ID" value="KAJ3445909.1"/>
    <property type="molecule type" value="Genomic_DNA"/>
</dbReference>
<protein>
    <recommendedName>
        <fullName evidence="1">BTB domain-containing protein</fullName>
    </recommendedName>
</protein>
<proteinExistence type="predicted"/>
<evidence type="ECO:0000259" key="1">
    <source>
        <dbReference type="PROSITE" id="PS50097"/>
    </source>
</evidence>
<dbReference type="InterPro" id="IPR000210">
    <property type="entry name" value="BTB/POZ_dom"/>
</dbReference>
<evidence type="ECO:0000313" key="4">
    <source>
        <dbReference type="Proteomes" id="UP001146793"/>
    </source>
</evidence>
<comment type="caution">
    <text evidence="3">The sequence shown here is derived from an EMBL/GenBank/DDBJ whole genome shotgun (WGS) entry which is preliminary data.</text>
</comment>
<evidence type="ECO:0000313" key="2">
    <source>
        <dbReference type="EMBL" id="KAJ3433861.1"/>
    </source>
</evidence>
<evidence type="ECO:0000313" key="3">
    <source>
        <dbReference type="EMBL" id="KAJ3445909.1"/>
    </source>
</evidence>
<dbReference type="AlphaFoldDB" id="A0AAV7ZXK6"/>
<dbReference type="InterPro" id="IPR011333">
    <property type="entry name" value="SKP1/BTB/POZ_sf"/>
</dbReference>
<dbReference type="EMBL" id="JANTQA010000046">
    <property type="protein sequence ID" value="KAJ3433861.1"/>
    <property type="molecule type" value="Genomic_DNA"/>
</dbReference>
<dbReference type="Proteomes" id="UP001146793">
    <property type="component" value="Unassembled WGS sequence"/>
</dbReference>
<dbReference type="CDD" id="cd18186">
    <property type="entry name" value="BTB_POZ_ZBTB_KLHL-like"/>
    <property type="match status" value="1"/>
</dbReference>
<dbReference type="SUPFAM" id="SSF54695">
    <property type="entry name" value="POZ domain"/>
    <property type="match status" value="1"/>
</dbReference>
<dbReference type="Gene3D" id="3.30.710.10">
    <property type="entry name" value="Potassium Channel Kv1.1, Chain A"/>
    <property type="match status" value="1"/>
</dbReference>
<organism evidence="3 4">
    <name type="scientific">Anaeramoeba flamelloides</name>
    <dbReference type="NCBI Taxonomy" id="1746091"/>
    <lineage>
        <taxon>Eukaryota</taxon>
        <taxon>Metamonada</taxon>
        <taxon>Anaeramoebidae</taxon>
        <taxon>Anaeramoeba</taxon>
    </lineage>
</organism>
<sequence length="108" mass="12842">MERERPSRQFFLRNLYTDEELADVKLSSGDSGSYMWAHKLILAQQSPVFKRNLYPTGWMFECGSRMHDLWYPDVKSVVMCALVEFIYTGQFHLELKWIHLLIEASIFF</sequence>
<feature type="domain" description="BTB" evidence="1">
    <location>
        <begin position="22"/>
        <end position="95"/>
    </location>
</feature>
<name>A0AAV7ZXK6_9EUKA</name>
<reference evidence="3" key="1">
    <citation type="submission" date="2022-08" db="EMBL/GenBank/DDBJ databases">
        <title>Novel sulphate-reducing endosymbionts in the free-living metamonad Anaeramoeba.</title>
        <authorList>
            <person name="Jerlstrom-Hultqvist J."/>
            <person name="Cepicka I."/>
            <person name="Gallot-Lavallee L."/>
            <person name="Salas-Leiva D."/>
            <person name="Curtis B.A."/>
            <person name="Zahonova K."/>
            <person name="Pipaliya S."/>
            <person name="Dacks J."/>
            <person name="Roger A.J."/>
        </authorList>
    </citation>
    <scope>NUCLEOTIDE SEQUENCE</scope>
    <source>
        <strain evidence="3">Busselton2</strain>
    </source>
</reference>